<evidence type="ECO:0000256" key="2">
    <source>
        <dbReference type="ARBA" id="ARBA00007863"/>
    </source>
</evidence>
<keyword evidence="4 7" id="KW-0812">Transmembrane</keyword>
<keyword evidence="9" id="KW-0067">ATP-binding</keyword>
<feature type="transmembrane region" description="Helical" evidence="7">
    <location>
        <begin position="297"/>
        <end position="316"/>
    </location>
</feature>
<evidence type="ECO:0000313" key="9">
    <source>
        <dbReference type="EMBL" id="CAL4763910.1"/>
    </source>
</evidence>
<feature type="transmembrane region" description="Helical" evidence="7">
    <location>
        <begin position="146"/>
        <end position="165"/>
    </location>
</feature>
<keyword evidence="5 7" id="KW-1133">Transmembrane helix</keyword>
<dbReference type="AlphaFoldDB" id="A0A9P1BQD9"/>
<dbReference type="EMBL" id="CAMXCT030000281">
    <property type="protein sequence ID" value="CAL4763910.1"/>
    <property type="molecule type" value="Genomic_DNA"/>
</dbReference>
<evidence type="ECO:0000256" key="1">
    <source>
        <dbReference type="ARBA" id="ARBA00004141"/>
    </source>
</evidence>
<protein>
    <submittedName>
        <fullName evidence="9">RNA helicase</fullName>
    </submittedName>
</protein>
<keyword evidence="9" id="KW-0547">Nucleotide-binding</keyword>
<evidence type="ECO:0000256" key="4">
    <source>
        <dbReference type="ARBA" id="ARBA00022692"/>
    </source>
</evidence>
<dbReference type="EMBL" id="CAMXCT010000281">
    <property type="protein sequence ID" value="CAI3976598.1"/>
    <property type="molecule type" value="Genomic_DNA"/>
</dbReference>
<evidence type="ECO:0000256" key="6">
    <source>
        <dbReference type="ARBA" id="ARBA00023136"/>
    </source>
</evidence>
<keyword evidence="9" id="KW-0347">Helicase</keyword>
<comment type="similarity">
    <text evidence="2">Belongs to the SLC35F solute transporter family.</text>
</comment>
<gene>
    <name evidence="8" type="ORF">C1SCF055_LOCUS4807</name>
</gene>
<evidence type="ECO:0000256" key="7">
    <source>
        <dbReference type="SAM" id="Phobius"/>
    </source>
</evidence>
<feature type="transmembrane region" description="Helical" evidence="7">
    <location>
        <begin position="273"/>
        <end position="290"/>
    </location>
</feature>
<proteinExistence type="inferred from homology"/>
<dbReference type="Proteomes" id="UP001152797">
    <property type="component" value="Unassembled WGS sequence"/>
</dbReference>
<dbReference type="InterPro" id="IPR009262">
    <property type="entry name" value="SLC35_F1/F2/F6"/>
</dbReference>
<dbReference type="GO" id="GO:0016020">
    <property type="term" value="C:membrane"/>
    <property type="evidence" value="ECO:0007669"/>
    <property type="project" value="UniProtKB-SubCell"/>
</dbReference>
<comment type="subcellular location">
    <subcellularLocation>
        <location evidence="1">Membrane</location>
        <topology evidence="1">Multi-pass membrane protein</topology>
    </subcellularLocation>
</comment>
<dbReference type="OrthoDB" id="434153at2759"/>
<reference evidence="9 10" key="2">
    <citation type="submission" date="2024-05" db="EMBL/GenBank/DDBJ databases">
        <authorList>
            <person name="Chen Y."/>
            <person name="Shah S."/>
            <person name="Dougan E. K."/>
            <person name="Thang M."/>
            <person name="Chan C."/>
        </authorList>
    </citation>
    <scope>NUCLEOTIDE SEQUENCE [LARGE SCALE GENOMIC DNA]</scope>
</reference>
<keyword evidence="9" id="KW-0378">Hydrolase</keyword>
<dbReference type="InterPro" id="IPR052221">
    <property type="entry name" value="SLC35F_Transporter"/>
</dbReference>
<evidence type="ECO:0000256" key="3">
    <source>
        <dbReference type="ARBA" id="ARBA00022448"/>
    </source>
</evidence>
<comment type="caution">
    <text evidence="8">The sequence shown here is derived from an EMBL/GenBank/DDBJ whole genome shotgun (WGS) entry which is preliminary data.</text>
</comment>
<feature type="transmembrane region" description="Helical" evidence="7">
    <location>
        <begin position="322"/>
        <end position="339"/>
    </location>
</feature>
<sequence length="354" mass="38716">MGGTTGLINLSRCSLLQSDFKVMGSSDECSDMELEESSRTACSCCHTVLSPSAAVKSLLLGQLISVLNTFTGIFSSTLADAGINLPSTQSSLNYLLLVLLLCRELPRIREEGLRVPWWRYALWAIADVEANYMVVLAYRYTSVASVMLLDGFTVPGSMLVSWILLRAQYRKAHLAACVVCLCGLGLTVLSDSSHDANKSHAWLGDLFVICGASLYSLSNVQEEVLLKRHCSRSEALGMLGVFGSIICCVQAFVLEGHALRTTEWSARDVGCLLGFQMCLFGIYVLASIFLQMSDSAVFNMSLLTCDVYSIIFSWQVQHKHISWTYGLAFGLTLSGLVWYHRQPTPVDVPAMGAA</sequence>
<dbReference type="GO" id="GO:0022857">
    <property type="term" value="F:transmembrane transporter activity"/>
    <property type="evidence" value="ECO:0007669"/>
    <property type="project" value="InterPro"/>
</dbReference>
<reference evidence="8" key="1">
    <citation type="submission" date="2022-10" db="EMBL/GenBank/DDBJ databases">
        <authorList>
            <person name="Chen Y."/>
            <person name="Dougan E. K."/>
            <person name="Chan C."/>
            <person name="Rhodes N."/>
            <person name="Thang M."/>
        </authorList>
    </citation>
    <scope>NUCLEOTIDE SEQUENCE</scope>
</reference>
<accession>A0A9P1BQD9</accession>
<feature type="transmembrane region" description="Helical" evidence="7">
    <location>
        <begin position="172"/>
        <end position="189"/>
    </location>
</feature>
<evidence type="ECO:0000313" key="10">
    <source>
        <dbReference type="Proteomes" id="UP001152797"/>
    </source>
</evidence>
<dbReference type="Pfam" id="PF06027">
    <property type="entry name" value="SLC35F"/>
    <property type="match status" value="1"/>
</dbReference>
<dbReference type="SUPFAM" id="SSF103481">
    <property type="entry name" value="Multidrug resistance efflux transporter EmrE"/>
    <property type="match status" value="1"/>
</dbReference>
<dbReference type="EMBL" id="CAMXCT020000281">
    <property type="protein sequence ID" value="CAL1129973.1"/>
    <property type="molecule type" value="Genomic_DNA"/>
</dbReference>
<dbReference type="PANTHER" id="PTHR14233">
    <property type="entry name" value="DUF914-RELATED"/>
    <property type="match status" value="1"/>
</dbReference>
<feature type="transmembrane region" description="Helical" evidence="7">
    <location>
        <begin position="233"/>
        <end position="253"/>
    </location>
</feature>
<keyword evidence="10" id="KW-1185">Reference proteome</keyword>
<name>A0A9P1BQD9_9DINO</name>
<organism evidence="8">
    <name type="scientific">Cladocopium goreaui</name>
    <dbReference type="NCBI Taxonomy" id="2562237"/>
    <lineage>
        <taxon>Eukaryota</taxon>
        <taxon>Sar</taxon>
        <taxon>Alveolata</taxon>
        <taxon>Dinophyceae</taxon>
        <taxon>Suessiales</taxon>
        <taxon>Symbiodiniaceae</taxon>
        <taxon>Cladocopium</taxon>
    </lineage>
</organism>
<dbReference type="InterPro" id="IPR037185">
    <property type="entry name" value="EmrE-like"/>
</dbReference>
<keyword evidence="6 7" id="KW-0472">Membrane</keyword>
<dbReference type="PANTHER" id="PTHR14233:SF4">
    <property type="entry name" value="SOLUTE CARRIER FAMILY 35 MEMBER F2"/>
    <property type="match status" value="1"/>
</dbReference>
<keyword evidence="3" id="KW-0813">Transport</keyword>
<evidence type="ECO:0000313" key="8">
    <source>
        <dbReference type="EMBL" id="CAI3976598.1"/>
    </source>
</evidence>
<dbReference type="GO" id="GO:0004386">
    <property type="term" value="F:helicase activity"/>
    <property type="evidence" value="ECO:0007669"/>
    <property type="project" value="UniProtKB-KW"/>
</dbReference>
<evidence type="ECO:0000256" key="5">
    <source>
        <dbReference type="ARBA" id="ARBA00022989"/>
    </source>
</evidence>